<gene>
    <name evidence="2" type="ORF">BKA55DRAFT_94453</name>
</gene>
<feature type="signal peptide" evidence="1">
    <location>
        <begin position="1"/>
        <end position="24"/>
    </location>
</feature>
<keyword evidence="3" id="KW-1185">Reference proteome</keyword>
<reference evidence="2" key="1">
    <citation type="journal article" date="2021" name="Nat. Commun.">
        <title>Genetic determinants of endophytism in the Arabidopsis root mycobiome.</title>
        <authorList>
            <person name="Mesny F."/>
            <person name="Miyauchi S."/>
            <person name="Thiergart T."/>
            <person name="Pickel B."/>
            <person name="Atanasova L."/>
            <person name="Karlsson M."/>
            <person name="Huettel B."/>
            <person name="Barry K.W."/>
            <person name="Haridas S."/>
            <person name="Chen C."/>
            <person name="Bauer D."/>
            <person name="Andreopoulos W."/>
            <person name="Pangilinan J."/>
            <person name="LaButti K."/>
            <person name="Riley R."/>
            <person name="Lipzen A."/>
            <person name="Clum A."/>
            <person name="Drula E."/>
            <person name="Henrissat B."/>
            <person name="Kohler A."/>
            <person name="Grigoriev I.V."/>
            <person name="Martin F.M."/>
            <person name="Hacquard S."/>
        </authorList>
    </citation>
    <scope>NUCLEOTIDE SEQUENCE</scope>
    <source>
        <strain evidence="2">MPI-CAGE-AT-0023</strain>
    </source>
</reference>
<proteinExistence type="predicted"/>
<dbReference type="EMBL" id="JAGMUX010000012">
    <property type="protein sequence ID" value="KAH7243423.1"/>
    <property type="molecule type" value="Genomic_DNA"/>
</dbReference>
<name>A0A9P9GPN0_FUSRE</name>
<dbReference type="Proteomes" id="UP000720189">
    <property type="component" value="Unassembled WGS sequence"/>
</dbReference>
<evidence type="ECO:0000313" key="3">
    <source>
        <dbReference type="Proteomes" id="UP000720189"/>
    </source>
</evidence>
<dbReference type="AlphaFoldDB" id="A0A9P9GPN0"/>
<evidence type="ECO:0000256" key="1">
    <source>
        <dbReference type="SAM" id="SignalP"/>
    </source>
</evidence>
<dbReference type="RefSeq" id="XP_046046916.1">
    <property type="nucleotide sequence ID" value="XM_046201693.1"/>
</dbReference>
<sequence>MGLYSEISHLLAIVLFFASRSTLQCTLPRVTFLIYDIRKFQESNGKKGTGKDGWKGIIRVSWCRRRCCILYCMVN</sequence>
<dbReference type="GeneID" id="70231647"/>
<evidence type="ECO:0000313" key="2">
    <source>
        <dbReference type="EMBL" id="KAH7243423.1"/>
    </source>
</evidence>
<feature type="chain" id="PRO_5040163607" description="Secreted protein" evidence="1">
    <location>
        <begin position="25"/>
        <end position="75"/>
    </location>
</feature>
<accession>A0A9P9GPN0</accession>
<organism evidence="2 3">
    <name type="scientific">Fusarium redolens</name>
    <dbReference type="NCBI Taxonomy" id="48865"/>
    <lineage>
        <taxon>Eukaryota</taxon>
        <taxon>Fungi</taxon>
        <taxon>Dikarya</taxon>
        <taxon>Ascomycota</taxon>
        <taxon>Pezizomycotina</taxon>
        <taxon>Sordariomycetes</taxon>
        <taxon>Hypocreomycetidae</taxon>
        <taxon>Hypocreales</taxon>
        <taxon>Nectriaceae</taxon>
        <taxon>Fusarium</taxon>
        <taxon>Fusarium redolens species complex</taxon>
    </lineage>
</organism>
<protein>
    <recommendedName>
        <fullName evidence="4">Secreted protein</fullName>
    </recommendedName>
</protein>
<comment type="caution">
    <text evidence="2">The sequence shown here is derived from an EMBL/GenBank/DDBJ whole genome shotgun (WGS) entry which is preliminary data.</text>
</comment>
<keyword evidence="1" id="KW-0732">Signal</keyword>
<evidence type="ECO:0008006" key="4">
    <source>
        <dbReference type="Google" id="ProtNLM"/>
    </source>
</evidence>